<keyword evidence="1" id="KW-0732">Signal</keyword>
<feature type="chain" id="PRO_5047483558" evidence="1">
    <location>
        <begin position="19"/>
        <end position="109"/>
    </location>
</feature>
<dbReference type="EMBL" id="JBAWTH010000110">
    <property type="protein sequence ID" value="KAL2276622.1"/>
    <property type="molecule type" value="Genomic_DNA"/>
</dbReference>
<organism evidence="2 3">
    <name type="scientific">Diaporthe vaccinii</name>
    <dbReference type="NCBI Taxonomy" id="105482"/>
    <lineage>
        <taxon>Eukaryota</taxon>
        <taxon>Fungi</taxon>
        <taxon>Dikarya</taxon>
        <taxon>Ascomycota</taxon>
        <taxon>Pezizomycotina</taxon>
        <taxon>Sordariomycetes</taxon>
        <taxon>Sordariomycetidae</taxon>
        <taxon>Diaporthales</taxon>
        <taxon>Diaporthaceae</taxon>
        <taxon>Diaporthe</taxon>
        <taxon>Diaporthe eres species complex</taxon>
    </lineage>
</organism>
<comment type="caution">
    <text evidence="2">The sequence shown here is derived from an EMBL/GenBank/DDBJ whole genome shotgun (WGS) entry which is preliminary data.</text>
</comment>
<evidence type="ECO:0000313" key="3">
    <source>
        <dbReference type="Proteomes" id="UP001600888"/>
    </source>
</evidence>
<proteinExistence type="predicted"/>
<feature type="signal peptide" evidence="1">
    <location>
        <begin position="1"/>
        <end position="18"/>
    </location>
</feature>
<sequence>MQFSASAIFALFAASALALPEPVLEDRCVANLPNCAGSSYVGDDNCKCSGQKAPCGNWKCGWSGPKSIVRVELRLPGKWVCLDQLSNRAICKPEFSYWKVFTQQMQPSA</sequence>
<accession>A0ABR4E2G5</accession>
<gene>
    <name evidence="2" type="ORF">FJTKL_00791</name>
</gene>
<evidence type="ECO:0000256" key="1">
    <source>
        <dbReference type="SAM" id="SignalP"/>
    </source>
</evidence>
<evidence type="ECO:0000313" key="2">
    <source>
        <dbReference type="EMBL" id="KAL2276622.1"/>
    </source>
</evidence>
<reference evidence="2 3" key="1">
    <citation type="submission" date="2024-03" db="EMBL/GenBank/DDBJ databases">
        <title>A high-quality draft genome sequence of Diaporthe vaccinii, a causative agent of upright dieback and viscid rot disease in cranberry plants.</title>
        <authorList>
            <person name="Sarrasin M."/>
            <person name="Lang B.F."/>
            <person name="Burger G."/>
        </authorList>
    </citation>
    <scope>NUCLEOTIDE SEQUENCE [LARGE SCALE GENOMIC DNA]</scope>
    <source>
        <strain evidence="2 3">IS7</strain>
    </source>
</reference>
<name>A0ABR4E2G5_9PEZI</name>
<dbReference type="Proteomes" id="UP001600888">
    <property type="component" value="Unassembled WGS sequence"/>
</dbReference>
<protein>
    <submittedName>
        <fullName evidence="2">Uncharacterized protein</fullName>
    </submittedName>
</protein>
<keyword evidence="3" id="KW-1185">Reference proteome</keyword>